<keyword evidence="1" id="KW-0489">Methyltransferase</keyword>
<feature type="domain" description="DNA methylase N-4/N-6" evidence="4">
    <location>
        <begin position="39"/>
        <end position="105"/>
    </location>
</feature>
<dbReference type="InterPro" id="IPR002941">
    <property type="entry name" value="DNA_methylase_N4/N6"/>
</dbReference>
<dbReference type="Gene3D" id="3.40.50.150">
    <property type="entry name" value="Vaccinia Virus protein VP39"/>
    <property type="match status" value="2"/>
</dbReference>
<evidence type="ECO:0000256" key="1">
    <source>
        <dbReference type="ARBA" id="ARBA00022603"/>
    </source>
</evidence>
<name>E5Q8V1_9BACI</name>
<keyword evidence="2" id="KW-0808">Transferase</keyword>
<dbReference type="GO" id="GO:0003677">
    <property type="term" value="F:DNA binding"/>
    <property type="evidence" value="ECO:0007669"/>
    <property type="project" value="InterPro"/>
</dbReference>
<accession>E5Q8V1</accession>
<dbReference type="Pfam" id="PF01555">
    <property type="entry name" value="N6_N4_Mtase"/>
    <property type="match status" value="1"/>
</dbReference>
<dbReference type="GO" id="GO:0008170">
    <property type="term" value="F:N-methyltransferase activity"/>
    <property type="evidence" value="ECO:0007669"/>
    <property type="project" value="InterPro"/>
</dbReference>
<dbReference type="SUPFAM" id="SSF53335">
    <property type="entry name" value="S-adenosyl-L-methionine-dependent methyltransferases"/>
    <property type="match status" value="2"/>
</dbReference>
<dbReference type="GO" id="GO:0032259">
    <property type="term" value="P:methylation"/>
    <property type="evidence" value="ECO:0007669"/>
    <property type="project" value="UniProtKB-KW"/>
</dbReference>
<dbReference type="EMBL" id="HQ636109">
    <property type="protein sequence ID" value="ADR73006.1"/>
    <property type="molecule type" value="Genomic_DNA"/>
</dbReference>
<protein>
    <submittedName>
        <fullName evidence="5">M.BspHI</fullName>
    </submittedName>
</protein>
<evidence type="ECO:0000313" key="5">
    <source>
        <dbReference type="EMBL" id="ADR73006.1"/>
    </source>
</evidence>
<dbReference type="GO" id="GO:0009307">
    <property type="term" value="P:DNA restriction-modification system"/>
    <property type="evidence" value="ECO:0007669"/>
    <property type="project" value="UniProtKB-KW"/>
</dbReference>
<dbReference type="AlphaFoldDB" id="E5Q8V1"/>
<keyword evidence="3" id="KW-0680">Restriction system</keyword>
<evidence type="ECO:0000259" key="4">
    <source>
        <dbReference type="Pfam" id="PF01555"/>
    </source>
</evidence>
<dbReference type="InterPro" id="IPR029063">
    <property type="entry name" value="SAM-dependent_MTases_sf"/>
</dbReference>
<proteinExistence type="predicted"/>
<evidence type="ECO:0000256" key="3">
    <source>
        <dbReference type="ARBA" id="ARBA00022747"/>
    </source>
</evidence>
<gene>
    <name evidence="5" type="primary">bspHIM</name>
</gene>
<organism evidence="5">
    <name type="scientific">Bacillus sp. H(2010)</name>
    <dbReference type="NCBI Taxonomy" id="932687"/>
    <lineage>
        <taxon>Bacteria</taxon>
        <taxon>Bacillati</taxon>
        <taxon>Bacillota</taxon>
        <taxon>Bacilli</taxon>
        <taxon>Bacillales</taxon>
        <taxon>Bacillaceae</taxon>
        <taxon>Bacillus</taxon>
    </lineage>
</organism>
<reference evidence="5" key="1">
    <citation type="submission" date="2010-11" db="EMBL/GenBank/DDBJ databases">
        <title>BspHI restriction-modification system genes.</title>
        <authorList>
            <person name="Morgan R.D."/>
        </authorList>
    </citation>
    <scope>NUCLEOTIDE SEQUENCE</scope>
    <source>
        <strain evidence="5">H</strain>
    </source>
</reference>
<sequence length="411" mass="47617">MFNLSSENLTPIYQKFPPLIEEINGEEIPTFQWDIPYTIKDISYLTHSHYRYYGKFPSVLAGKIIDLFPPKDKNSYILDNFCGSGTTLVEAKLRGINSVGLDINWISALASNVKTKHININKIRNLHDSILFLYKQYVSKPFDSNLDVLTSFEEKWFVPENVKDLKILQNILLNLEASDELDFIVVAFLGIIRRVSKAYDGEVRPHINKEKKVREVISAFSKKINDMISDHIKYMDITNSNTFATCYVGNNLDLPDTIKEKNIYLVISHPPYLNSFNYSPIFSLELYWGKVFEKNYSPLVSLYKEEMKAHPASESITEQYFNHLRDCYTQTFNIQKNGDYLAVVIGDCTRKGELIPVLKNTQKIIEEIGYKTIMLNYRTTHYGLGKYAYKHRADYHDDINGKKDGILIFQK</sequence>
<evidence type="ECO:0000256" key="2">
    <source>
        <dbReference type="ARBA" id="ARBA00022679"/>
    </source>
</evidence>